<feature type="domain" description="Major facilitator superfamily (MFS) profile" evidence="6">
    <location>
        <begin position="8"/>
        <end position="388"/>
    </location>
</feature>
<evidence type="ECO:0000313" key="8">
    <source>
        <dbReference type="Proteomes" id="UP001231924"/>
    </source>
</evidence>
<evidence type="ECO:0000256" key="5">
    <source>
        <dbReference type="SAM" id="Phobius"/>
    </source>
</evidence>
<accession>A0ABT7MAP6</accession>
<keyword evidence="3 5" id="KW-1133">Transmembrane helix</keyword>
<dbReference type="InterPro" id="IPR011701">
    <property type="entry name" value="MFS"/>
</dbReference>
<dbReference type="PROSITE" id="PS50850">
    <property type="entry name" value="MFS"/>
    <property type="match status" value="1"/>
</dbReference>
<dbReference type="Pfam" id="PF13620">
    <property type="entry name" value="CarboxypepD_reg"/>
    <property type="match status" value="1"/>
</dbReference>
<dbReference type="Pfam" id="PF07690">
    <property type="entry name" value="MFS_1"/>
    <property type="match status" value="1"/>
</dbReference>
<protein>
    <submittedName>
        <fullName evidence="7">MFS transporter</fullName>
    </submittedName>
</protein>
<dbReference type="Gene3D" id="2.60.40.1120">
    <property type="entry name" value="Carboxypeptidase-like, regulatory domain"/>
    <property type="match status" value="1"/>
</dbReference>
<feature type="transmembrane region" description="Helical" evidence="5">
    <location>
        <begin position="246"/>
        <end position="268"/>
    </location>
</feature>
<evidence type="ECO:0000256" key="4">
    <source>
        <dbReference type="ARBA" id="ARBA00023136"/>
    </source>
</evidence>
<dbReference type="SUPFAM" id="SSF103473">
    <property type="entry name" value="MFS general substrate transporter"/>
    <property type="match status" value="1"/>
</dbReference>
<dbReference type="Gene3D" id="1.20.1250.20">
    <property type="entry name" value="MFS general substrate transporter like domains"/>
    <property type="match status" value="1"/>
</dbReference>
<evidence type="ECO:0000259" key="6">
    <source>
        <dbReference type="PROSITE" id="PS50850"/>
    </source>
</evidence>
<keyword evidence="2 5" id="KW-0812">Transmembrane</keyword>
<reference evidence="7 8" key="1">
    <citation type="submission" date="2023-06" db="EMBL/GenBank/DDBJ databases">
        <title>Actinomycetospora Odt1-22.</title>
        <authorList>
            <person name="Supong K."/>
        </authorList>
    </citation>
    <scope>NUCLEOTIDE SEQUENCE [LARGE SCALE GENOMIC DNA]</scope>
    <source>
        <strain evidence="7 8">Odt1-22</strain>
    </source>
</reference>
<evidence type="ECO:0000256" key="1">
    <source>
        <dbReference type="ARBA" id="ARBA00004651"/>
    </source>
</evidence>
<feature type="transmembrane region" description="Helical" evidence="5">
    <location>
        <begin position="301"/>
        <end position="324"/>
    </location>
</feature>
<dbReference type="Proteomes" id="UP001231924">
    <property type="component" value="Unassembled WGS sequence"/>
</dbReference>
<dbReference type="RefSeq" id="WP_286054179.1">
    <property type="nucleotide sequence ID" value="NZ_JASVWF010000003.1"/>
</dbReference>
<feature type="transmembrane region" description="Helical" evidence="5">
    <location>
        <begin position="364"/>
        <end position="386"/>
    </location>
</feature>
<evidence type="ECO:0000313" key="7">
    <source>
        <dbReference type="EMBL" id="MDL5157732.1"/>
    </source>
</evidence>
<keyword evidence="8" id="KW-1185">Reference proteome</keyword>
<dbReference type="InterPro" id="IPR020846">
    <property type="entry name" value="MFS_dom"/>
</dbReference>
<dbReference type="InterPro" id="IPR008969">
    <property type="entry name" value="CarboxyPept-like_regulatory"/>
</dbReference>
<name>A0ABT7MAP6_9PSEU</name>
<feature type="transmembrane region" description="Helical" evidence="5">
    <location>
        <begin position="39"/>
        <end position="61"/>
    </location>
</feature>
<dbReference type="SUPFAM" id="SSF49464">
    <property type="entry name" value="Carboxypeptidase regulatory domain-like"/>
    <property type="match status" value="1"/>
</dbReference>
<gene>
    <name evidence="7" type="ORF">QRT03_17330</name>
</gene>
<organism evidence="7 8">
    <name type="scientific">Actinomycetospora termitidis</name>
    <dbReference type="NCBI Taxonomy" id="3053470"/>
    <lineage>
        <taxon>Bacteria</taxon>
        <taxon>Bacillati</taxon>
        <taxon>Actinomycetota</taxon>
        <taxon>Actinomycetes</taxon>
        <taxon>Pseudonocardiales</taxon>
        <taxon>Pseudonocardiaceae</taxon>
        <taxon>Actinomycetospora</taxon>
    </lineage>
</organism>
<dbReference type="InterPro" id="IPR036259">
    <property type="entry name" value="MFS_trans_sf"/>
</dbReference>
<feature type="transmembrane region" description="Helical" evidence="5">
    <location>
        <begin position="336"/>
        <end position="358"/>
    </location>
</feature>
<feature type="transmembrane region" description="Helical" evidence="5">
    <location>
        <begin position="275"/>
        <end position="295"/>
    </location>
</feature>
<dbReference type="PANTHER" id="PTHR23523:SF2">
    <property type="entry name" value="2-NITROIMIDAZOLE TRANSPORTER"/>
    <property type="match status" value="1"/>
</dbReference>
<sequence length="506" mass="51553">MSTRARSILLALAVLLIALNLRPAVVGVSPLLTQIQADLGIGSAVAGLLTTLPVLCFGLLAPTSGTLIRRIGLETTLLAALVVLTAGILVRLVPSLATLLAGSVLAGVAIAVGNTLMPVVVKRDFPHRTGLMTGAYSTMLSGGGALAAAVMVPIENATGLGWRPALSLWAVLSGLAILLWLPWVRSSRRAGTAGTARSAAPVRGLWRSPLAWQVTLTMGLQSLQFYSFTAWAPTLFVDRGRSAAEAGLLLSLAGLCSLVTSAATPVLATRRPSQFHLVALLVGLWVVGYVGLLIAPGSLAPLWMVLVGLGQGVGISLGLTLITLRSPDAAHTSQLSGMAQGVGYVIAAAGPLGLGAIHDATGSWTWPVVALLVMLVPLTVAGLGAARDRHVGAPPAPEPEPEAVAAAARAVDTVPAGDGAPRLRGRVHARGEPVSGASVTLVDDAGRQLGRTETADDGSYALEVPGTSALLVCAAEGHEPVARRATAGRADVELAPRATDEPIAGR</sequence>
<feature type="transmembrane region" description="Helical" evidence="5">
    <location>
        <begin position="205"/>
        <end position="226"/>
    </location>
</feature>
<dbReference type="EMBL" id="JASVWF010000003">
    <property type="protein sequence ID" value="MDL5157732.1"/>
    <property type="molecule type" value="Genomic_DNA"/>
</dbReference>
<evidence type="ECO:0000256" key="2">
    <source>
        <dbReference type="ARBA" id="ARBA00022692"/>
    </source>
</evidence>
<comment type="caution">
    <text evidence="7">The sequence shown here is derived from an EMBL/GenBank/DDBJ whole genome shotgun (WGS) entry which is preliminary data.</text>
</comment>
<proteinExistence type="predicted"/>
<feature type="transmembrane region" description="Helical" evidence="5">
    <location>
        <begin position="133"/>
        <end position="154"/>
    </location>
</feature>
<keyword evidence="4 5" id="KW-0472">Membrane</keyword>
<dbReference type="PANTHER" id="PTHR23523">
    <property type="match status" value="1"/>
</dbReference>
<feature type="transmembrane region" description="Helical" evidence="5">
    <location>
        <begin position="166"/>
        <end position="184"/>
    </location>
</feature>
<comment type="subcellular location">
    <subcellularLocation>
        <location evidence="1">Cell membrane</location>
        <topology evidence="1">Multi-pass membrane protein</topology>
    </subcellularLocation>
</comment>
<dbReference type="InterPro" id="IPR052524">
    <property type="entry name" value="MFS_Cyanate_Porter"/>
</dbReference>
<dbReference type="CDD" id="cd17339">
    <property type="entry name" value="MFS_NIMT_CynX_like"/>
    <property type="match status" value="1"/>
</dbReference>
<evidence type="ECO:0000256" key="3">
    <source>
        <dbReference type="ARBA" id="ARBA00022989"/>
    </source>
</evidence>
<feature type="transmembrane region" description="Helical" evidence="5">
    <location>
        <begin position="99"/>
        <end position="121"/>
    </location>
</feature>
<feature type="transmembrane region" description="Helical" evidence="5">
    <location>
        <begin position="73"/>
        <end position="93"/>
    </location>
</feature>